<evidence type="ECO:0000313" key="3">
    <source>
        <dbReference type="EMBL" id="KXB29088.1"/>
    </source>
</evidence>
<keyword evidence="1" id="KW-0175">Coiled coil</keyword>
<comment type="caution">
    <text evidence="3">The sequence shown here is derived from an EMBL/GenBank/DDBJ whole genome shotgun (WGS) entry which is preliminary data.</text>
</comment>
<proteinExistence type="predicted"/>
<keyword evidence="2" id="KW-0472">Membrane</keyword>
<feature type="transmembrane region" description="Helical" evidence="2">
    <location>
        <begin position="28"/>
        <end position="52"/>
    </location>
</feature>
<dbReference type="Gene3D" id="2.40.50.100">
    <property type="match status" value="1"/>
</dbReference>
<gene>
    <name evidence="3" type="ORF">AT959_19950</name>
</gene>
<evidence type="ECO:0000256" key="2">
    <source>
        <dbReference type="SAM" id="Phobius"/>
    </source>
</evidence>
<name>A0A133XDS4_9RHOO</name>
<dbReference type="Proteomes" id="UP000070186">
    <property type="component" value="Unassembled WGS sequence"/>
</dbReference>
<dbReference type="AlphaFoldDB" id="A0A133XDS4"/>
<dbReference type="SUPFAM" id="SSF111369">
    <property type="entry name" value="HlyD-like secretion proteins"/>
    <property type="match status" value="1"/>
</dbReference>
<dbReference type="Gene3D" id="1.10.287.470">
    <property type="entry name" value="Helix hairpin bin"/>
    <property type="match status" value="1"/>
</dbReference>
<keyword evidence="2" id="KW-1133">Transmembrane helix</keyword>
<evidence type="ECO:0000313" key="4">
    <source>
        <dbReference type="Proteomes" id="UP000070186"/>
    </source>
</evidence>
<feature type="coiled-coil region" evidence="1">
    <location>
        <begin position="97"/>
        <end position="131"/>
    </location>
</feature>
<protein>
    <recommendedName>
        <fullName evidence="5">Multidrug transporter</fullName>
    </recommendedName>
</protein>
<dbReference type="PANTHER" id="PTHR30469">
    <property type="entry name" value="MULTIDRUG RESISTANCE PROTEIN MDTA"/>
    <property type="match status" value="1"/>
</dbReference>
<dbReference type="EMBL" id="LODL01000040">
    <property type="protein sequence ID" value="KXB29088.1"/>
    <property type="molecule type" value="Genomic_DNA"/>
</dbReference>
<dbReference type="PANTHER" id="PTHR30469:SF11">
    <property type="entry name" value="BLL4320 PROTEIN"/>
    <property type="match status" value="1"/>
</dbReference>
<dbReference type="GO" id="GO:1990281">
    <property type="term" value="C:efflux pump complex"/>
    <property type="evidence" value="ECO:0007669"/>
    <property type="project" value="TreeGrafter"/>
</dbReference>
<keyword evidence="4" id="KW-1185">Reference proteome</keyword>
<dbReference type="GO" id="GO:0015562">
    <property type="term" value="F:efflux transmembrane transporter activity"/>
    <property type="evidence" value="ECO:0007669"/>
    <property type="project" value="TreeGrafter"/>
</dbReference>
<dbReference type="STRING" id="281362.AT959_19950"/>
<sequence length="334" mass="37336">MKLTLVPYLLICWLLVKFGIVKKTPGNFVAMGLGAVFVLFMLLTFTRFYAFLDLTATTTVKAPHIVLNSPAGGEIEKIYVTHNQKLKAGDPVYSFKTDRYEIQMAAKRAEKARLQTQLGKLENDLKRLGKLRGEVIPQAEYDAKVAEVETQRDLVIKAEQDMADLQWKIDKAMVLAPVDGQVAVQYSSEGQYFGEIRPAAIHMFTTKKFIELRIPDQVYEYIKPHAFAEFFVDAYPGKIFRARVHSITESTGEAQGSLFGTPQSVTQHVVKNQNEIGRTLILEFEEPEGVHIPVGATGKAWVAAEKPIHLLGFLDLVIGSLLRFAAAEAYLKAM</sequence>
<evidence type="ECO:0008006" key="5">
    <source>
        <dbReference type="Google" id="ProtNLM"/>
    </source>
</evidence>
<reference evidence="3 4" key="1">
    <citation type="submission" date="2015-12" db="EMBL/GenBank/DDBJ databases">
        <title>Nitrous oxide reduction kinetics distinguish bacteria harboring typical versus atypical NosZ.</title>
        <authorList>
            <person name="Yoon S."/>
            <person name="Nissen S."/>
            <person name="Park D."/>
            <person name="Sanford R.A."/>
            <person name="Loeffler F.E."/>
        </authorList>
    </citation>
    <scope>NUCLEOTIDE SEQUENCE [LARGE SCALE GENOMIC DNA]</scope>
    <source>
        <strain evidence="3 4">ATCC BAA-841</strain>
    </source>
</reference>
<accession>A0A133XDS4</accession>
<dbReference type="RefSeq" id="WP_066887364.1">
    <property type="nucleotide sequence ID" value="NZ_LODL01000040.1"/>
</dbReference>
<evidence type="ECO:0000256" key="1">
    <source>
        <dbReference type="SAM" id="Coils"/>
    </source>
</evidence>
<organism evidence="3 4">
    <name type="scientific">Dechloromonas denitrificans</name>
    <dbReference type="NCBI Taxonomy" id="281362"/>
    <lineage>
        <taxon>Bacteria</taxon>
        <taxon>Pseudomonadati</taxon>
        <taxon>Pseudomonadota</taxon>
        <taxon>Betaproteobacteria</taxon>
        <taxon>Rhodocyclales</taxon>
        <taxon>Azonexaceae</taxon>
        <taxon>Dechloromonas</taxon>
    </lineage>
</organism>
<keyword evidence="2" id="KW-0812">Transmembrane</keyword>